<accession>A0A917AK23</accession>
<protein>
    <submittedName>
        <fullName evidence="1">Uncharacterized protein</fullName>
    </submittedName>
</protein>
<organism evidence="1 2">
    <name type="scientific">Priestia taiwanensis</name>
    <dbReference type="NCBI Taxonomy" id="1347902"/>
    <lineage>
        <taxon>Bacteria</taxon>
        <taxon>Bacillati</taxon>
        <taxon>Bacillota</taxon>
        <taxon>Bacilli</taxon>
        <taxon>Bacillales</taxon>
        <taxon>Bacillaceae</taxon>
        <taxon>Priestia</taxon>
    </lineage>
</organism>
<keyword evidence="2" id="KW-1185">Reference proteome</keyword>
<evidence type="ECO:0000313" key="2">
    <source>
        <dbReference type="Proteomes" id="UP000605259"/>
    </source>
</evidence>
<reference evidence="1" key="2">
    <citation type="submission" date="2020-09" db="EMBL/GenBank/DDBJ databases">
        <authorList>
            <person name="Sun Q."/>
            <person name="Zhou Y."/>
        </authorList>
    </citation>
    <scope>NUCLEOTIDE SEQUENCE</scope>
    <source>
        <strain evidence="1">CGMCC 1.12698</strain>
    </source>
</reference>
<name>A0A917AK23_9BACI</name>
<dbReference type="EMBL" id="BMFK01000001">
    <property type="protein sequence ID" value="GGE58440.1"/>
    <property type="molecule type" value="Genomic_DNA"/>
</dbReference>
<gene>
    <name evidence="1" type="ORF">GCM10007140_05990</name>
</gene>
<comment type="caution">
    <text evidence="1">The sequence shown here is derived from an EMBL/GenBank/DDBJ whole genome shotgun (WGS) entry which is preliminary data.</text>
</comment>
<evidence type="ECO:0000313" key="1">
    <source>
        <dbReference type="EMBL" id="GGE58440.1"/>
    </source>
</evidence>
<reference evidence="1" key="1">
    <citation type="journal article" date="2014" name="Int. J. Syst. Evol. Microbiol.">
        <title>Complete genome sequence of Corynebacterium casei LMG S-19264T (=DSM 44701T), isolated from a smear-ripened cheese.</title>
        <authorList>
            <consortium name="US DOE Joint Genome Institute (JGI-PGF)"/>
            <person name="Walter F."/>
            <person name="Albersmeier A."/>
            <person name="Kalinowski J."/>
            <person name="Ruckert C."/>
        </authorList>
    </citation>
    <scope>NUCLEOTIDE SEQUENCE</scope>
    <source>
        <strain evidence="1">CGMCC 1.12698</strain>
    </source>
</reference>
<dbReference type="AlphaFoldDB" id="A0A917AK23"/>
<dbReference type="RefSeq" id="WP_188386953.1">
    <property type="nucleotide sequence ID" value="NZ_BMFK01000001.1"/>
</dbReference>
<sequence>MRKKQLNIFDVEELIVALDLSKAKVKKVNEQVYTDVLVSVPHDATQSKDYETWDHMCYCLWKKVKCSYDEVIAKLEEHRVNKEPVEIRVPIQDGKAFFIPLQVVQYI</sequence>
<proteinExistence type="predicted"/>
<dbReference type="Proteomes" id="UP000605259">
    <property type="component" value="Unassembled WGS sequence"/>
</dbReference>